<keyword evidence="2" id="KW-1185">Reference proteome</keyword>
<dbReference type="Proteomes" id="UP001519460">
    <property type="component" value="Unassembled WGS sequence"/>
</dbReference>
<organism evidence="1 2">
    <name type="scientific">Batillaria attramentaria</name>
    <dbReference type="NCBI Taxonomy" id="370345"/>
    <lineage>
        <taxon>Eukaryota</taxon>
        <taxon>Metazoa</taxon>
        <taxon>Spiralia</taxon>
        <taxon>Lophotrochozoa</taxon>
        <taxon>Mollusca</taxon>
        <taxon>Gastropoda</taxon>
        <taxon>Caenogastropoda</taxon>
        <taxon>Sorbeoconcha</taxon>
        <taxon>Cerithioidea</taxon>
        <taxon>Batillariidae</taxon>
        <taxon>Batillaria</taxon>
    </lineage>
</organism>
<dbReference type="EMBL" id="JACVVK020000439">
    <property type="protein sequence ID" value="KAK7474358.1"/>
    <property type="molecule type" value="Genomic_DNA"/>
</dbReference>
<evidence type="ECO:0000313" key="1">
    <source>
        <dbReference type="EMBL" id="KAK7474358.1"/>
    </source>
</evidence>
<comment type="caution">
    <text evidence="1">The sequence shown here is derived from an EMBL/GenBank/DDBJ whole genome shotgun (WGS) entry which is preliminary data.</text>
</comment>
<dbReference type="Gene3D" id="3.40.50.410">
    <property type="entry name" value="von Willebrand factor, type A domain"/>
    <property type="match status" value="1"/>
</dbReference>
<gene>
    <name evidence="1" type="ORF">BaRGS_00034406</name>
</gene>
<sequence length="94" mass="10498">MIYKSLAGHRCHGQLRRSSRDHQFNLLIVSASRNHVEAPVSCGAECKAKPMEMAFVVDASASIWPQNFTLGLNFIEDFVGFFDIGEEKVSARII</sequence>
<protein>
    <submittedName>
        <fullName evidence="1">Uncharacterized protein</fullName>
    </submittedName>
</protein>
<accession>A0ABD0JHI6</accession>
<proteinExistence type="predicted"/>
<dbReference type="AlphaFoldDB" id="A0ABD0JHI6"/>
<dbReference type="SUPFAM" id="SSF53300">
    <property type="entry name" value="vWA-like"/>
    <property type="match status" value="1"/>
</dbReference>
<evidence type="ECO:0000313" key="2">
    <source>
        <dbReference type="Proteomes" id="UP001519460"/>
    </source>
</evidence>
<name>A0ABD0JHI6_9CAEN</name>
<reference evidence="1 2" key="1">
    <citation type="journal article" date="2023" name="Sci. Data">
        <title>Genome assembly of the Korean intertidal mud-creeper Batillaria attramentaria.</title>
        <authorList>
            <person name="Patra A.K."/>
            <person name="Ho P.T."/>
            <person name="Jun S."/>
            <person name="Lee S.J."/>
            <person name="Kim Y."/>
            <person name="Won Y.J."/>
        </authorList>
    </citation>
    <scope>NUCLEOTIDE SEQUENCE [LARGE SCALE GENOMIC DNA]</scope>
    <source>
        <strain evidence="1">Wonlab-2016</strain>
    </source>
</reference>
<dbReference type="InterPro" id="IPR036465">
    <property type="entry name" value="vWFA_dom_sf"/>
</dbReference>